<dbReference type="Proteomes" id="UP000199322">
    <property type="component" value="Unassembled WGS sequence"/>
</dbReference>
<dbReference type="CDD" id="cd02440">
    <property type="entry name" value="AdoMet_MTases"/>
    <property type="match status" value="1"/>
</dbReference>
<dbReference type="RefSeq" id="WP_091401776.1">
    <property type="nucleotide sequence ID" value="NZ_FMYV01000001.1"/>
</dbReference>
<dbReference type="STRING" id="28234.SAMN04488588_0082"/>
<keyword evidence="4" id="KW-0949">S-adenosyl-L-methionine</keyword>
<evidence type="ECO:0000256" key="5">
    <source>
        <dbReference type="ARBA" id="ARBA00047942"/>
    </source>
</evidence>
<keyword evidence="2 7" id="KW-0489">Methyltransferase</keyword>
<dbReference type="GO" id="GO:0032259">
    <property type="term" value="P:methylation"/>
    <property type="evidence" value="ECO:0007669"/>
    <property type="project" value="UniProtKB-KW"/>
</dbReference>
<dbReference type="InterPro" id="IPR029063">
    <property type="entry name" value="SAM-dependent_MTases_sf"/>
</dbReference>
<reference evidence="7 8" key="1">
    <citation type="submission" date="2016-10" db="EMBL/GenBank/DDBJ databases">
        <authorList>
            <person name="de Groot N.N."/>
        </authorList>
    </citation>
    <scope>NUCLEOTIDE SEQUENCE [LARGE SCALE GENOMIC DNA]</scope>
    <source>
        <strain evidence="7 8">WG14</strain>
    </source>
</reference>
<dbReference type="PROSITE" id="PS00092">
    <property type="entry name" value="N6_MTASE"/>
    <property type="match status" value="1"/>
</dbReference>
<evidence type="ECO:0000256" key="3">
    <source>
        <dbReference type="ARBA" id="ARBA00022679"/>
    </source>
</evidence>
<dbReference type="AlphaFoldDB" id="A0A1G6HRN3"/>
<dbReference type="Pfam" id="PF07669">
    <property type="entry name" value="Eco57I"/>
    <property type="match status" value="1"/>
</dbReference>
<dbReference type="EMBL" id="FMYV01000001">
    <property type="protein sequence ID" value="SDB96892.1"/>
    <property type="molecule type" value="Genomic_DNA"/>
</dbReference>
<dbReference type="PANTHER" id="PTHR33841:SF1">
    <property type="entry name" value="DNA METHYLTRANSFERASE A"/>
    <property type="match status" value="1"/>
</dbReference>
<sequence>MQQIIKNLAITTKKLIENDIDNSLELLGFKNGDYFYIEELVSKRDYEFLKETIKNNKDYEKVLNNLVFNYYNAFLALKIVKKKGIFSPTSDTFDNQIKEISHNIEYFKTFENKFLIKIHRETEEKIEKVFEKFDLWEKDDLMGWFYQFYNSDKKDMLSKSQIFTPQWVVKYMVDNSFKLLKDPINAKIIDPACGSGNFLIYIYDKLKDLYITKGYKKVDAIKNILKNNIHGLDLDERAVQIAKFLLTIKAIEDGYTDKIIFNISTPKDSTSTVKIMGSLSPKKITTEDKTKFSEILNKKYDLVIANPPYTDSREYNEKLKDKIKEFYDDYKKNLYTCFIAKNYELLNNNGIIAMITPQTFMFISSYEKTRNLILNKLNIERFVHFGLGGVFDYALVDTALYILTKQHVEKSTFIDLTKIDKNESKKDLLESLSNNSSRVHQVDQNLFKKIPGKKFVYWLDKPFYKIFKEKKLEEFCDIRQGIATGNNKRFLRFQWEIPNEKINFDGKKSTKRWIPYVKGGPHRNWFGNYYWLISFDEKSKSELQNMGNHLPSKQYYFKEGITYTMTTSKGSTFRYLPPNMMFDCKGSSIFPKNKEHIFFFLGLLNSKLTTYILKFLAGSVDLEVGDLKELPVPDLSNKKSLVKSITEQSKKIYNLKKQNMEIFPEELFNKSFISNLFGNNFEEMFNNFIRLKIKVDYDILQEESKLNDLVLELYGLKEEKKTLKKEFKDYLDVDKKENLLKLNYDINKTNAKLSDNIVRVLALEGYNISSIIKSMDKIDFSKNNKIVQEFIFLIANEIITNTTEKNSSILRIDENLFKHLEKYHIDSFLTKEYHKKVLQKYLEKVFPKEHYKYFKKTPYIVLLYEPETDFSLFLNTRNITKITYKKIDQEIENHLKRIEDKYGKSDIEKLIFFKKSLKNKFEKYSVEDTYEHSNKFFENFKEFLNY</sequence>
<dbReference type="GO" id="GO:0006304">
    <property type="term" value="P:DNA modification"/>
    <property type="evidence" value="ECO:0007669"/>
    <property type="project" value="InterPro"/>
</dbReference>
<evidence type="ECO:0000313" key="8">
    <source>
        <dbReference type="Proteomes" id="UP000199322"/>
    </source>
</evidence>
<name>A0A1G6HRN3_9BACT</name>
<dbReference type="Gene3D" id="3.40.50.150">
    <property type="entry name" value="Vaccinia Virus protein VP39"/>
    <property type="match status" value="1"/>
</dbReference>
<proteinExistence type="predicted"/>
<keyword evidence="3" id="KW-0808">Transferase</keyword>
<gene>
    <name evidence="7" type="ORF">SAMN04488588_0082</name>
</gene>
<evidence type="ECO:0000256" key="2">
    <source>
        <dbReference type="ARBA" id="ARBA00022603"/>
    </source>
</evidence>
<protein>
    <recommendedName>
        <fullName evidence="1">site-specific DNA-methyltransferase (adenine-specific)</fullName>
        <ecNumber evidence="1">2.1.1.72</ecNumber>
    </recommendedName>
</protein>
<dbReference type="InterPro" id="IPR002052">
    <property type="entry name" value="DNA_methylase_N6_adenine_CS"/>
</dbReference>
<organism evidence="7 8">
    <name type="scientific">Geotoga petraea</name>
    <dbReference type="NCBI Taxonomy" id="28234"/>
    <lineage>
        <taxon>Bacteria</taxon>
        <taxon>Thermotogati</taxon>
        <taxon>Thermotogota</taxon>
        <taxon>Thermotogae</taxon>
        <taxon>Petrotogales</taxon>
        <taxon>Petrotogaceae</taxon>
        <taxon>Geotoga</taxon>
    </lineage>
</organism>
<evidence type="ECO:0000256" key="4">
    <source>
        <dbReference type="ARBA" id="ARBA00022691"/>
    </source>
</evidence>
<dbReference type="InterPro" id="IPR011639">
    <property type="entry name" value="MethylTrfase_TaqI-like_dom"/>
</dbReference>
<comment type="catalytic activity">
    <reaction evidence="5">
        <text>a 2'-deoxyadenosine in DNA + S-adenosyl-L-methionine = an N(6)-methyl-2'-deoxyadenosine in DNA + S-adenosyl-L-homocysteine + H(+)</text>
        <dbReference type="Rhea" id="RHEA:15197"/>
        <dbReference type="Rhea" id="RHEA-COMP:12418"/>
        <dbReference type="Rhea" id="RHEA-COMP:12419"/>
        <dbReference type="ChEBI" id="CHEBI:15378"/>
        <dbReference type="ChEBI" id="CHEBI:57856"/>
        <dbReference type="ChEBI" id="CHEBI:59789"/>
        <dbReference type="ChEBI" id="CHEBI:90615"/>
        <dbReference type="ChEBI" id="CHEBI:90616"/>
        <dbReference type="EC" id="2.1.1.72"/>
    </reaction>
</comment>
<evidence type="ECO:0000313" key="7">
    <source>
        <dbReference type="EMBL" id="SDB96892.1"/>
    </source>
</evidence>
<dbReference type="EC" id="2.1.1.72" evidence="1"/>
<accession>A0A1G6HRN3</accession>
<dbReference type="GO" id="GO:0003676">
    <property type="term" value="F:nucleic acid binding"/>
    <property type="evidence" value="ECO:0007669"/>
    <property type="project" value="InterPro"/>
</dbReference>
<feature type="domain" description="Type II methyltransferase M.TaqI-like" evidence="6">
    <location>
        <begin position="227"/>
        <end position="391"/>
    </location>
</feature>
<dbReference type="PANTHER" id="PTHR33841">
    <property type="entry name" value="DNA METHYLTRANSFERASE YEEA-RELATED"/>
    <property type="match status" value="1"/>
</dbReference>
<dbReference type="SUPFAM" id="SSF53335">
    <property type="entry name" value="S-adenosyl-L-methionine-dependent methyltransferases"/>
    <property type="match status" value="1"/>
</dbReference>
<dbReference type="PRINTS" id="PR00507">
    <property type="entry name" value="N12N6MTFRASE"/>
</dbReference>
<dbReference type="InterPro" id="IPR050953">
    <property type="entry name" value="N4_N6_ade-DNA_methylase"/>
</dbReference>
<dbReference type="GO" id="GO:0009007">
    <property type="term" value="F:site-specific DNA-methyltransferase (adenine-specific) activity"/>
    <property type="evidence" value="ECO:0007669"/>
    <property type="project" value="UniProtKB-EC"/>
</dbReference>
<evidence type="ECO:0000256" key="1">
    <source>
        <dbReference type="ARBA" id="ARBA00011900"/>
    </source>
</evidence>
<evidence type="ECO:0000259" key="6">
    <source>
        <dbReference type="Pfam" id="PF07669"/>
    </source>
</evidence>
<keyword evidence="8" id="KW-1185">Reference proteome</keyword>